<name>A0ABN3E3B2_9ACTN</name>
<keyword evidence="3" id="KW-1185">Reference proteome</keyword>
<dbReference type="EMBL" id="BAAATR010000012">
    <property type="protein sequence ID" value="GAA2247201.1"/>
    <property type="molecule type" value="Genomic_DNA"/>
</dbReference>
<evidence type="ECO:0008006" key="4">
    <source>
        <dbReference type="Google" id="ProtNLM"/>
    </source>
</evidence>
<feature type="region of interest" description="Disordered" evidence="1">
    <location>
        <begin position="1"/>
        <end position="22"/>
    </location>
</feature>
<accession>A0ABN3E3B2</accession>
<organism evidence="2 3">
    <name type="scientific">Kitasatospora cystarginea</name>
    <dbReference type="NCBI Taxonomy" id="58350"/>
    <lineage>
        <taxon>Bacteria</taxon>
        <taxon>Bacillati</taxon>
        <taxon>Actinomycetota</taxon>
        <taxon>Actinomycetes</taxon>
        <taxon>Kitasatosporales</taxon>
        <taxon>Streptomycetaceae</taxon>
        <taxon>Kitasatospora</taxon>
    </lineage>
</organism>
<dbReference type="Proteomes" id="UP001500305">
    <property type="component" value="Unassembled WGS sequence"/>
</dbReference>
<sequence length="68" mass="6871">MRSGRARPGAEGPAVGERGEPDGTVQVLTQRGAGVQIDTAVPLAEAARAHDRGETNRAGGKIVLAVAP</sequence>
<evidence type="ECO:0000313" key="2">
    <source>
        <dbReference type="EMBL" id="GAA2247201.1"/>
    </source>
</evidence>
<evidence type="ECO:0000256" key="1">
    <source>
        <dbReference type="SAM" id="MobiDB-lite"/>
    </source>
</evidence>
<protein>
    <recommendedName>
        <fullName evidence="4">Zinc-binding dehydrogenase</fullName>
    </recommendedName>
</protein>
<evidence type="ECO:0000313" key="3">
    <source>
        <dbReference type="Proteomes" id="UP001500305"/>
    </source>
</evidence>
<reference evidence="2 3" key="1">
    <citation type="journal article" date="2019" name="Int. J. Syst. Evol. Microbiol.">
        <title>The Global Catalogue of Microorganisms (GCM) 10K type strain sequencing project: providing services to taxonomists for standard genome sequencing and annotation.</title>
        <authorList>
            <consortium name="The Broad Institute Genomics Platform"/>
            <consortium name="The Broad Institute Genome Sequencing Center for Infectious Disease"/>
            <person name="Wu L."/>
            <person name="Ma J."/>
        </authorList>
    </citation>
    <scope>NUCLEOTIDE SEQUENCE [LARGE SCALE GENOMIC DNA]</scope>
    <source>
        <strain evidence="2 3">JCM 7356</strain>
    </source>
</reference>
<proteinExistence type="predicted"/>
<gene>
    <name evidence="2" type="ORF">GCM10010430_31720</name>
</gene>
<comment type="caution">
    <text evidence="2">The sequence shown here is derived from an EMBL/GenBank/DDBJ whole genome shotgun (WGS) entry which is preliminary data.</text>
</comment>